<keyword evidence="4" id="KW-0472">Membrane</keyword>
<name>A0ABW4ZJM3_9SPHI</name>
<proteinExistence type="inferred from homology"/>
<dbReference type="RefSeq" id="WP_255897826.1">
    <property type="nucleotide sequence ID" value="NZ_JAFMZO010000001.1"/>
</dbReference>
<dbReference type="Pfam" id="PF07980">
    <property type="entry name" value="SusD_RagB"/>
    <property type="match status" value="1"/>
</dbReference>
<sequence>MIKNIKLKLLLMMMVFSASSCNKWLDLKPQDGIIREDFWKTKEQLNSAVIGAYSTLLPAGTSGNPGLVWRMLVWGELRADMMGVGMLTSNNELDFWYHEILPNSNLVNWASLYTTINACNTVIQFAPQVPGNDNTLSQEQLNAYLAEMHGLRAMMYFYLLRLWGEVPLQLKASSSDSQIEQLPKSSKEEVYKQIVADLDFAIQYAPESYGAGNLSKDKGRLTQYSVSALQADVYLWGEEYAKCIEACERIENSGKFGLIDGSDPINWFRTLYVDGNSVEGIFEIQFDRQTTNPWFAVLAGDTYRYSAQIVRMDAIFGIPDPATPTVQDIRANGGSYSLGAGGKLWKHAGTSYEGTGLVSANTSDKNWIVYRYADVLLMKAEALAWTNRGQEALDIVNVIRNRAGALAITAEPADPSSAYEVSDYILNERAREFAFEGKRWFDLLRHAKRNNYERKAQVLIDAVAAVAPSDRIEAITNKLRDYRSHYLPIATSELQADKLLEQNPFYKTN</sequence>
<comment type="similarity">
    <text evidence="2">Belongs to the SusD family.</text>
</comment>
<evidence type="ECO:0000259" key="8">
    <source>
        <dbReference type="Pfam" id="PF14322"/>
    </source>
</evidence>
<dbReference type="EMBL" id="JBHUHZ010000001">
    <property type="protein sequence ID" value="MFD2162110.1"/>
    <property type="molecule type" value="Genomic_DNA"/>
</dbReference>
<evidence type="ECO:0000256" key="6">
    <source>
        <dbReference type="SAM" id="SignalP"/>
    </source>
</evidence>
<keyword evidence="5" id="KW-0998">Cell outer membrane</keyword>
<keyword evidence="3 6" id="KW-0732">Signal</keyword>
<evidence type="ECO:0000313" key="10">
    <source>
        <dbReference type="Proteomes" id="UP001597387"/>
    </source>
</evidence>
<organism evidence="9 10">
    <name type="scientific">Paradesertivirga mongoliensis</name>
    <dbReference type="NCBI Taxonomy" id="2100740"/>
    <lineage>
        <taxon>Bacteria</taxon>
        <taxon>Pseudomonadati</taxon>
        <taxon>Bacteroidota</taxon>
        <taxon>Sphingobacteriia</taxon>
        <taxon>Sphingobacteriales</taxon>
        <taxon>Sphingobacteriaceae</taxon>
        <taxon>Paradesertivirga</taxon>
    </lineage>
</organism>
<evidence type="ECO:0000256" key="4">
    <source>
        <dbReference type="ARBA" id="ARBA00023136"/>
    </source>
</evidence>
<dbReference type="PROSITE" id="PS51257">
    <property type="entry name" value="PROKAR_LIPOPROTEIN"/>
    <property type="match status" value="1"/>
</dbReference>
<feature type="chain" id="PRO_5046676257" evidence="6">
    <location>
        <begin position="23"/>
        <end position="509"/>
    </location>
</feature>
<dbReference type="InterPro" id="IPR033985">
    <property type="entry name" value="SusD-like_N"/>
</dbReference>
<reference evidence="10" key="1">
    <citation type="journal article" date="2019" name="Int. J. Syst. Evol. Microbiol.">
        <title>The Global Catalogue of Microorganisms (GCM) 10K type strain sequencing project: providing services to taxonomists for standard genome sequencing and annotation.</title>
        <authorList>
            <consortium name="The Broad Institute Genomics Platform"/>
            <consortium name="The Broad Institute Genome Sequencing Center for Infectious Disease"/>
            <person name="Wu L."/>
            <person name="Ma J."/>
        </authorList>
    </citation>
    <scope>NUCLEOTIDE SEQUENCE [LARGE SCALE GENOMIC DNA]</scope>
    <source>
        <strain evidence="10">KCTC 42217</strain>
    </source>
</reference>
<dbReference type="InterPro" id="IPR011990">
    <property type="entry name" value="TPR-like_helical_dom_sf"/>
</dbReference>
<gene>
    <name evidence="9" type="ORF">ACFSJU_06875</name>
</gene>
<keyword evidence="10" id="KW-1185">Reference proteome</keyword>
<dbReference type="Pfam" id="PF14322">
    <property type="entry name" value="SusD-like_3"/>
    <property type="match status" value="1"/>
</dbReference>
<feature type="domain" description="RagB/SusD" evidence="7">
    <location>
        <begin position="359"/>
        <end position="506"/>
    </location>
</feature>
<feature type="domain" description="SusD-like N-terminal" evidence="8">
    <location>
        <begin position="23"/>
        <end position="235"/>
    </location>
</feature>
<comment type="caution">
    <text evidence="9">The sequence shown here is derived from an EMBL/GenBank/DDBJ whole genome shotgun (WGS) entry which is preliminary data.</text>
</comment>
<feature type="signal peptide" evidence="6">
    <location>
        <begin position="1"/>
        <end position="22"/>
    </location>
</feature>
<dbReference type="InterPro" id="IPR012944">
    <property type="entry name" value="SusD_RagB_dom"/>
</dbReference>
<dbReference type="CDD" id="cd08977">
    <property type="entry name" value="SusD"/>
    <property type="match status" value="1"/>
</dbReference>
<evidence type="ECO:0000259" key="7">
    <source>
        <dbReference type="Pfam" id="PF07980"/>
    </source>
</evidence>
<evidence type="ECO:0000256" key="1">
    <source>
        <dbReference type="ARBA" id="ARBA00004442"/>
    </source>
</evidence>
<evidence type="ECO:0000256" key="3">
    <source>
        <dbReference type="ARBA" id="ARBA00022729"/>
    </source>
</evidence>
<comment type="subcellular location">
    <subcellularLocation>
        <location evidence="1">Cell outer membrane</location>
    </subcellularLocation>
</comment>
<dbReference type="SUPFAM" id="SSF48452">
    <property type="entry name" value="TPR-like"/>
    <property type="match status" value="1"/>
</dbReference>
<evidence type="ECO:0000256" key="2">
    <source>
        <dbReference type="ARBA" id="ARBA00006275"/>
    </source>
</evidence>
<dbReference type="Proteomes" id="UP001597387">
    <property type="component" value="Unassembled WGS sequence"/>
</dbReference>
<dbReference type="Gene3D" id="1.25.40.390">
    <property type="match status" value="1"/>
</dbReference>
<evidence type="ECO:0000313" key="9">
    <source>
        <dbReference type="EMBL" id="MFD2162110.1"/>
    </source>
</evidence>
<evidence type="ECO:0000256" key="5">
    <source>
        <dbReference type="ARBA" id="ARBA00023237"/>
    </source>
</evidence>
<protein>
    <submittedName>
        <fullName evidence="9">RagB/SusD family nutrient uptake outer membrane protein</fullName>
    </submittedName>
</protein>
<accession>A0ABW4ZJM3</accession>